<proteinExistence type="predicted"/>
<dbReference type="GO" id="GO:0005829">
    <property type="term" value="C:cytosol"/>
    <property type="evidence" value="ECO:0007669"/>
    <property type="project" value="TreeGrafter"/>
</dbReference>
<reference evidence="2 4" key="2">
    <citation type="submission" date="2018-06" db="EMBL/GenBank/DDBJ databases">
        <title>Mutators as drivers of adaptation in pathogenic bacteria and a risk factor for host jumps and vaccine escape.</title>
        <authorList>
            <person name="Barnes A.C."/>
            <person name="Silayeva O."/>
        </authorList>
    </citation>
    <scope>NUCLEOTIDE SEQUENCE [LARGE SCALE GENOMIC DNA]</scope>
    <source>
        <strain evidence="2 4">QMA0445</strain>
    </source>
</reference>
<sequence>MPKPIIGISANQRLNRTLDDLPWTYAPAGFSEAVIKSGGIPLLLPIGDQEAAQTYVSNIDKLILIGGQNVDPKYYNEDKNAFDDDFFLERDEYEIELIKEAIKQRKPILGICRGMQLMNVFLGGSLHQNISGHWQETPSDTTCHDITIEETSFLNDIFGSQAAINSLHHQCIKDLAPDLSVIARDPRDETIEAVISNNSEIGFIGLQWHPELLQNARSQDAEIFNYFIQSYTL</sequence>
<dbReference type="PANTHER" id="PTHR43235">
    <property type="entry name" value="GLUTAMINE AMIDOTRANSFERASE PB2B2.05-RELATED"/>
    <property type="match status" value="1"/>
</dbReference>
<dbReference type="Gene3D" id="3.40.50.880">
    <property type="match status" value="1"/>
</dbReference>
<dbReference type="Proteomes" id="UP000269148">
    <property type="component" value="Unassembled WGS sequence"/>
</dbReference>
<dbReference type="InterPro" id="IPR029062">
    <property type="entry name" value="Class_I_gatase-like"/>
</dbReference>
<evidence type="ECO:0000313" key="2">
    <source>
        <dbReference type="EMBL" id="RLU56986.1"/>
    </source>
</evidence>
<organism evidence="2 4">
    <name type="scientific">Streptococcus iniae</name>
    <name type="common">Streptococcus shiloi</name>
    <dbReference type="NCBI Taxonomy" id="1346"/>
    <lineage>
        <taxon>Bacteria</taxon>
        <taxon>Bacillati</taxon>
        <taxon>Bacillota</taxon>
        <taxon>Bacilli</taxon>
        <taxon>Lactobacillales</taxon>
        <taxon>Streptococcaceae</taxon>
        <taxon>Streptococcus</taxon>
    </lineage>
</organism>
<dbReference type="InterPro" id="IPR011697">
    <property type="entry name" value="Peptidase_C26"/>
</dbReference>
<dbReference type="SUPFAM" id="SSF52317">
    <property type="entry name" value="Class I glutamine amidotransferase-like"/>
    <property type="match status" value="1"/>
</dbReference>
<gene>
    <name evidence="2" type="ORF">DIY07_05400</name>
    <name evidence="1" type="ORF">DQ08_05065</name>
</gene>
<keyword evidence="3" id="KW-1185">Reference proteome</keyword>
<dbReference type="STRING" id="1346.BMF34_05150"/>
<dbReference type="KEGG" id="siz:SI82_05255"/>
<evidence type="ECO:0000313" key="4">
    <source>
        <dbReference type="Proteomes" id="UP000269148"/>
    </source>
</evidence>
<dbReference type="AlphaFoldDB" id="A0A3L8GGP6"/>
<protein>
    <submittedName>
        <fullName evidence="1">Gamma-glutamyl hydrolase</fullName>
    </submittedName>
    <submittedName>
        <fullName evidence="2">Gamma-glutamyl-gamma-aminobutyrate hydrolase family protein</fullName>
    </submittedName>
</protein>
<evidence type="ECO:0000313" key="3">
    <source>
        <dbReference type="Proteomes" id="UP000025245"/>
    </source>
</evidence>
<keyword evidence="2" id="KW-0378">Hydrolase</keyword>
<evidence type="ECO:0000313" key="1">
    <source>
        <dbReference type="EMBL" id="AHY15835.1"/>
    </source>
</evidence>
<dbReference type="EMBL" id="QLQD01000049">
    <property type="protein sequence ID" value="RLU56986.1"/>
    <property type="molecule type" value="Genomic_DNA"/>
</dbReference>
<dbReference type="EMBL" id="CP007586">
    <property type="protein sequence ID" value="AHY15835.1"/>
    <property type="molecule type" value="Genomic_DNA"/>
</dbReference>
<reference evidence="1 3" key="1">
    <citation type="journal article" date="2014" name="Genome Announc.">
        <title>Complete Genome Sequence of a Virulent Strain, Streptococcus iniae ISET0901, Isolated from Diseased Tilapia.</title>
        <authorList>
            <person name="Pridgeon J.W."/>
            <person name="Zhang D."/>
            <person name="Zhang L."/>
        </authorList>
    </citation>
    <scope>NUCLEOTIDE SEQUENCE [LARGE SCALE GENOMIC DNA]</scope>
    <source>
        <strain evidence="1 3">ISET0901</strain>
    </source>
</reference>
<dbReference type="RefSeq" id="WP_003099731.1">
    <property type="nucleotide sequence ID" value="NZ_CP010783.1"/>
</dbReference>
<dbReference type="KEGG" id="sio:DW64_05060"/>
<name>A0A3L8GGP6_STRIN</name>
<dbReference type="GO" id="GO:0006598">
    <property type="term" value="P:polyamine catabolic process"/>
    <property type="evidence" value="ECO:0007669"/>
    <property type="project" value="TreeGrafter"/>
</dbReference>
<dbReference type="KEGG" id="siq:DQ08_05065"/>
<dbReference type="GO" id="GO:0033969">
    <property type="term" value="F:gamma-glutamyl-gamma-aminobutyrate hydrolase activity"/>
    <property type="evidence" value="ECO:0007669"/>
    <property type="project" value="TreeGrafter"/>
</dbReference>
<dbReference type="Pfam" id="PF07722">
    <property type="entry name" value="Peptidase_C26"/>
    <property type="match status" value="1"/>
</dbReference>
<dbReference type="Proteomes" id="UP000025245">
    <property type="component" value="Chromosome"/>
</dbReference>
<dbReference type="PROSITE" id="PS51273">
    <property type="entry name" value="GATASE_TYPE_1"/>
    <property type="match status" value="1"/>
</dbReference>
<dbReference type="GeneID" id="35765468"/>
<accession>A0A3L8GGP6</accession>
<dbReference type="PANTHER" id="PTHR43235:SF1">
    <property type="entry name" value="GLUTAMINE AMIDOTRANSFERASE PB2B2.05-RELATED"/>
    <property type="match status" value="1"/>
</dbReference>
<dbReference type="InterPro" id="IPR044668">
    <property type="entry name" value="PuuD-like"/>
</dbReference>
<dbReference type="OrthoDB" id="9813383at2"/>
<dbReference type="CDD" id="cd01745">
    <property type="entry name" value="GATase1_2"/>
    <property type="match status" value="1"/>
</dbReference>
<dbReference type="SMR" id="A0A3L8GGP6"/>